<name>A0A0A6UI86_ACTUT</name>
<dbReference type="OrthoDB" id="3476559at2"/>
<accession>A0A0A6UI86</accession>
<dbReference type="STRING" id="1869.MB27_31105"/>
<dbReference type="AlphaFoldDB" id="A0A0A6UI86"/>
<gene>
    <name evidence="1" type="ORF">MB27_31105</name>
</gene>
<keyword evidence="2" id="KW-1185">Reference proteome</keyword>
<dbReference type="Proteomes" id="UP000054537">
    <property type="component" value="Unassembled WGS sequence"/>
</dbReference>
<organism evidence="1 2">
    <name type="scientific">Actinoplanes utahensis</name>
    <dbReference type="NCBI Taxonomy" id="1869"/>
    <lineage>
        <taxon>Bacteria</taxon>
        <taxon>Bacillati</taxon>
        <taxon>Actinomycetota</taxon>
        <taxon>Actinomycetes</taxon>
        <taxon>Micromonosporales</taxon>
        <taxon>Micromonosporaceae</taxon>
        <taxon>Actinoplanes</taxon>
    </lineage>
</organism>
<reference evidence="1 2" key="1">
    <citation type="submission" date="2014-10" db="EMBL/GenBank/DDBJ databases">
        <title>Draft genome sequence of Actinoplanes utahensis NRRL 12052.</title>
        <authorList>
            <person name="Velasco-Bucheli B."/>
            <person name="del Cerro C."/>
            <person name="Hormigo D."/>
            <person name="Garcia J.L."/>
            <person name="Acebal C."/>
            <person name="Arroyo M."/>
            <person name="de la Mata I."/>
        </authorList>
    </citation>
    <scope>NUCLEOTIDE SEQUENCE [LARGE SCALE GENOMIC DNA]</scope>
    <source>
        <strain evidence="1 2">NRRL 12052</strain>
    </source>
</reference>
<dbReference type="RefSeq" id="WP_043530519.1">
    <property type="nucleotide sequence ID" value="NZ_BAABKU010000014.1"/>
</dbReference>
<evidence type="ECO:0000313" key="1">
    <source>
        <dbReference type="EMBL" id="KHD74039.1"/>
    </source>
</evidence>
<sequence>MTQDPNIPRPTLDQEAVRTHLHAARLRATPATIWTAIGDIPVMLAELDRLARLLTRTRWNFADLLAAARATLAADHDGEADPLSYLRDAVAEHHAWVRPDEGELAE</sequence>
<proteinExistence type="predicted"/>
<dbReference type="eggNOG" id="ENOG502ZQ7K">
    <property type="taxonomic scope" value="Bacteria"/>
</dbReference>
<dbReference type="EMBL" id="JRTT01000060">
    <property type="protein sequence ID" value="KHD74039.1"/>
    <property type="molecule type" value="Genomic_DNA"/>
</dbReference>
<protein>
    <submittedName>
        <fullName evidence="1">Uncharacterized protein</fullName>
    </submittedName>
</protein>
<comment type="caution">
    <text evidence="1">The sequence shown here is derived from an EMBL/GenBank/DDBJ whole genome shotgun (WGS) entry which is preliminary data.</text>
</comment>
<evidence type="ECO:0000313" key="2">
    <source>
        <dbReference type="Proteomes" id="UP000054537"/>
    </source>
</evidence>